<sequence length="62" mass="7066">MDPQGKSTWPGLPHTGKPHGRVHLAGSKHDLHERVLVKPKYSPIRKRPLLRALRHSKAYLNT</sequence>
<dbReference type="EMBL" id="KN424605">
    <property type="protein sequence ID" value="KHG23320.1"/>
    <property type="molecule type" value="Genomic_DNA"/>
</dbReference>
<evidence type="ECO:0000313" key="3">
    <source>
        <dbReference type="Proteomes" id="UP000032142"/>
    </source>
</evidence>
<feature type="region of interest" description="Disordered" evidence="1">
    <location>
        <begin position="1"/>
        <end position="28"/>
    </location>
</feature>
<evidence type="ECO:0000256" key="1">
    <source>
        <dbReference type="SAM" id="MobiDB-lite"/>
    </source>
</evidence>
<name>A0A0B0PEE4_GOSAR</name>
<proteinExistence type="predicted"/>
<evidence type="ECO:0000313" key="2">
    <source>
        <dbReference type="EMBL" id="KHG23320.1"/>
    </source>
</evidence>
<dbReference type="AlphaFoldDB" id="A0A0B0PEE4"/>
<accession>A0A0B0PEE4</accession>
<organism evidence="2 3">
    <name type="scientific">Gossypium arboreum</name>
    <name type="common">Tree cotton</name>
    <name type="synonym">Gossypium nanking</name>
    <dbReference type="NCBI Taxonomy" id="29729"/>
    <lineage>
        <taxon>Eukaryota</taxon>
        <taxon>Viridiplantae</taxon>
        <taxon>Streptophyta</taxon>
        <taxon>Embryophyta</taxon>
        <taxon>Tracheophyta</taxon>
        <taxon>Spermatophyta</taxon>
        <taxon>Magnoliopsida</taxon>
        <taxon>eudicotyledons</taxon>
        <taxon>Gunneridae</taxon>
        <taxon>Pentapetalae</taxon>
        <taxon>rosids</taxon>
        <taxon>malvids</taxon>
        <taxon>Malvales</taxon>
        <taxon>Malvaceae</taxon>
        <taxon>Malvoideae</taxon>
        <taxon>Gossypium</taxon>
    </lineage>
</organism>
<reference evidence="3" key="1">
    <citation type="submission" date="2014-09" db="EMBL/GenBank/DDBJ databases">
        <authorList>
            <person name="Mudge J."/>
            <person name="Ramaraj T."/>
            <person name="Lindquist I.E."/>
            <person name="Bharti A.K."/>
            <person name="Sundararajan A."/>
            <person name="Cameron C.T."/>
            <person name="Woodward J.E."/>
            <person name="May G.D."/>
            <person name="Brubaker C."/>
            <person name="Broadhvest J."/>
            <person name="Wilkins T.A."/>
        </authorList>
    </citation>
    <scope>NUCLEOTIDE SEQUENCE</scope>
    <source>
        <strain evidence="3">cv. AKA8401</strain>
    </source>
</reference>
<dbReference type="Proteomes" id="UP000032142">
    <property type="component" value="Unassembled WGS sequence"/>
</dbReference>
<protein>
    <submittedName>
        <fullName evidence="2">Polyprotein</fullName>
    </submittedName>
</protein>
<keyword evidence="3" id="KW-1185">Reference proteome</keyword>
<gene>
    <name evidence="2" type="ORF">F383_10761</name>
</gene>